<dbReference type="Proteomes" id="UP000228996">
    <property type="component" value="Unassembled WGS sequence"/>
</dbReference>
<sequence>MKKVVLSVILLFFLFHPSSVFTAESKLIEGGANPNLVLPGDPVTFFTIYEDPQGKPPVYVKLVMRDKPFDMKKVSGDFTTGAR</sequence>
<organism evidence="2 3">
    <name type="scientific">Candidatus Shapirobacteria bacterium CG08_land_8_20_14_0_20_39_18</name>
    <dbReference type="NCBI Taxonomy" id="1974883"/>
    <lineage>
        <taxon>Bacteria</taxon>
        <taxon>Candidatus Shapironibacteriota</taxon>
    </lineage>
</organism>
<comment type="caution">
    <text evidence="2">The sequence shown here is derived from an EMBL/GenBank/DDBJ whole genome shotgun (WGS) entry which is preliminary data.</text>
</comment>
<reference evidence="3" key="1">
    <citation type="submission" date="2017-09" db="EMBL/GenBank/DDBJ databases">
        <title>Depth-based differentiation of microbial function through sediment-hosted aquifers and enrichment of novel symbionts in the deep terrestrial subsurface.</title>
        <authorList>
            <person name="Probst A.J."/>
            <person name="Ladd B."/>
            <person name="Jarett J.K."/>
            <person name="Geller-Mcgrath D.E."/>
            <person name="Sieber C.M.K."/>
            <person name="Emerson J.B."/>
            <person name="Anantharaman K."/>
            <person name="Thomas B.C."/>
            <person name="Malmstrom R."/>
            <person name="Stieglmeier M."/>
            <person name="Klingl A."/>
            <person name="Woyke T."/>
            <person name="Ryan C.M."/>
            <person name="Banfield J.F."/>
        </authorList>
    </citation>
    <scope>NUCLEOTIDE SEQUENCE [LARGE SCALE GENOMIC DNA]</scope>
</reference>
<gene>
    <name evidence="2" type="ORF">COT44_00735</name>
</gene>
<evidence type="ECO:0000313" key="3">
    <source>
        <dbReference type="Proteomes" id="UP000228996"/>
    </source>
</evidence>
<dbReference type="EMBL" id="PEYO01000004">
    <property type="protein sequence ID" value="PIU03891.1"/>
    <property type="molecule type" value="Genomic_DNA"/>
</dbReference>
<feature type="chain" id="PRO_5014708171" evidence="1">
    <location>
        <begin position="23"/>
        <end position="83"/>
    </location>
</feature>
<name>A0A2M6XDX4_9BACT</name>
<evidence type="ECO:0000313" key="2">
    <source>
        <dbReference type="EMBL" id="PIU03891.1"/>
    </source>
</evidence>
<proteinExistence type="predicted"/>
<dbReference type="AlphaFoldDB" id="A0A2M6XDX4"/>
<feature type="signal peptide" evidence="1">
    <location>
        <begin position="1"/>
        <end position="22"/>
    </location>
</feature>
<feature type="non-terminal residue" evidence="2">
    <location>
        <position position="83"/>
    </location>
</feature>
<protein>
    <submittedName>
        <fullName evidence="2">Uncharacterized protein</fullName>
    </submittedName>
</protein>
<accession>A0A2M6XDX4</accession>
<keyword evidence="1" id="KW-0732">Signal</keyword>
<evidence type="ECO:0000256" key="1">
    <source>
        <dbReference type="SAM" id="SignalP"/>
    </source>
</evidence>